<dbReference type="InterPro" id="IPR029058">
    <property type="entry name" value="AB_hydrolase_fold"/>
</dbReference>
<comment type="caution">
    <text evidence="4">The sequence shown here is derived from an EMBL/GenBank/DDBJ whole genome shotgun (WGS) entry which is preliminary data.</text>
</comment>
<gene>
    <name evidence="4" type="ORF">BFL38_07050</name>
</gene>
<feature type="domain" description="Serine aminopeptidase S33" evidence="3">
    <location>
        <begin position="92"/>
        <end position="190"/>
    </location>
</feature>
<keyword evidence="1" id="KW-0472">Membrane</keyword>
<dbReference type="InterPro" id="IPR005645">
    <property type="entry name" value="FSH-like_dom"/>
</dbReference>
<dbReference type="InterPro" id="IPR022742">
    <property type="entry name" value="Hydrolase_4"/>
</dbReference>
<evidence type="ECO:0000259" key="2">
    <source>
        <dbReference type="Pfam" id="PF03959"/>
    </source>
</evidence>
<keyword evidence="1" id="KW-0812">Transmembrane</keyword>
<accession>A0A1E5NEL8</accession>
<dbReference type="Pfam" id="PF03959">
    <property type="entry name" value="FSH1"/>
    <property type="match status" value="1"/>
</dbReference>
<dbReference type="Proteomes" id="UP000095247">
    <property type="component" value="Unassembled WGS sequence"/>
</dbReference>
<evidence type="ECO:0000313" key="5">
    <source>
        <dbReference type="Proteomes" id="UP000095247"/>
    </source>
</evidence>
<proteinExistence type="predicted"/>
<dbReference type="GO" id="GO:0016787">
    <property type="term" value="F:hydrolase activity"/>
    <property type="evidence" value="ECO:0007669"/>
    <property type="project" value="UniProtKB-KW"/>
</dbReference>
<dbReference type="AlphaFoldDB" id="A0A1E5NEL8"/>
<keyword evidence="1" id="KW-1133">Transmembrane helix</keyword>
<dbReference type="SUPFAM" id="SSF53474">
    <property type="entry name" value="alpha/beta-Hydrolases"/>
    <property type="match status" value="1"/>
</dbReference>
<feature type="transmembrane region" description="Helical" evidence="1">
    <location>
        <begin position="6"/>
        <end position="27"/>
    </location>
</feature>
<name>A0A1E5NEL8_9SPIR</name>
<evidence type="ECO:0000313" key="4">
    <source>
        <dbReference type="EMBL" id="OEJ14594.1"/>
    </source>
</evidence>
<reference evidence="4 5" key="1">
    <citation type="submission" date="2016-08" db="EMBL/GenBank/DDBJ databases">
        <title>Characterization and recognition of Brachyspira hampsonii sp. nov., a novel intestinal spirochete that is pathogenic to pigs.</title>
        <authorList>
            <person name="Mirajkar N."/>
            <person name="La T."/>
            <person name="Phillips N."/>
            <person name="Hampson D."/>
            <person name="Gebhart C."/>
        </authorList>
    </citation>
    <scope>NUCLEOTIDE SEQUENCE [LARGE SCALE GENOMIC DNA]</scope>
    <source>
        <strain evidence="4 5">P280/1</strain>
    </source>
</reference>
<dbReference type="PANTHER" id="PTHR43358:SF4">
    <property type="entry name" value="ALPHA_BETA HYDROLASE FOLD-1 DOMAIN-CONTAINING PROTEIN"/>
    <property type="match status" value="1"/>
</dbReference>
<dbReference type="InterPro" id="IPR052920">
    <property type="entry name" value="DNA-binding_regulatory"/>
</dbReference>
<protein>
    <submittedName>
        <fullName evidence="4">Alpha/beta hydrolase</fullName>
    </submittedName>
</protein>
<organism evidence="4 5">
    <name type="scientific">Brachyspira hampsonii</name>
    <dbReference type="NCBI Taxonomy" id="1287055"/>
    <lineage>
        <taxon>Bacteria</taxon>
        <taxon>Pseudomonadati</taxon>
        <taxon>Spirochaetota</taxon>
        <taxon>Spirochaetia</taxon>
        <taxon>Brachyspirales</taxon>
        <taxon>Brachyspiraceae</taxon>
        <taxon>Brachyspira</taxon>
    </lineage>
</organism>
<dbReference type="PANTHER" id="PTHR43358">
    <property type="entry name" value="ALPHA/BETA-HYDROLASE"/>
    <property type="match status" value="1"/>
</dbReference>
<dbReference type="EMBL" id="MDCO01000009">
    <property type="protein sequence ID" value="OEJ14594.1"/>
    <property type="molecule type" value="Genomic_DNA"/>
</dbReference>
<sequence length="310" mass="36140">MQYILYIILSIIILLLLILIIISNHFVNKLLIKTNKKLFERKESSKEESEEKKRIKEERRIWFESSQKDVYTVSDDNLKLHAHFINNNSNVYVIIVHPYEGRGSYMKYFIEKFYNMGFNILAIDLRTHGESEGKIYSLGYLERLDVLAWIKYINDNYNNAQIILCGISMGANSVMMCCNEDGAHNVKAIIEDAGFTNAYEQLKRRLDMAYKFSFLPIVEATSLMAKIRLGFSFKDIDIKKRVAVSKIPILFIHGDKDELVDYNMVNKLYDACSSQKEKLIIKDGNHISAVFSNEDLYWNTIKNFINKYIS</sequence>
<feature type="domain" description="Serine hydrolase" evidence="2">
    <location>
        <begin position="230"/>
        <end position="287"/>
    </location>
</feature>
<dbReference type="Gene3D" id="3.40.50.1820">
    <property type="entry name" value="alpha/beta hydrolase"/>
    <property type="match status" value="1"/>
</dbReference>
<evidence type="ECO:0000259" key="3">
    <source>
        <dbReference type="Pfam" id="PF12146"/>
    </source>
</evidence>
<dbReference type="RefSeq" id="WP_069726108.1">
    <property type="nucleotide sequence ID" value="NZ_MDCO01000009.1"/>
</dbReference>
<keyword evidence="4" id="KW-0378">Hydrolase</keyword>
<dbReference type="Pfam" id="PF12146">
    <property type="entry name" value="Hydrolase_4"/>
    <property type="match status" value="1"/>
</dbReference>
<evidence type="ECO:0000256" key="1">
    <source>
        <dbReference type="SAM" id="Phobius"/>
    </source>
</evidence>